<keyword evidence="4" id="KW-0249">Electron transport</keyword>
<dbReference type="PROSITE" id="PS51007">
    <property type="entry name" value="CYTC"/>
    <property type="match status" value="3"/>
</dbReference>
<keyword evidence="3 6" id="KW-0479">Metal-binding</keyword>
<evidence type="ECO:0000259" key="7">
    <source>
        <dbReference type="PROSITE" id="PS51007"/>
    </source>
</evidence>
<reference evidence="8 9" key="1">
    <citation type="journal article" date="2017" name="ISME J.">
        <title>Energy and carbon metabolisms in a deep terrestrial subsurface fluid microbial community.</title>
        <authorList>
            <person name="Momper L."/>
            <person name="Jungbluth S.P."/>
            <person name="Lee M.D."/>
            <person name="Amend J.P."/>
        </authorList>
    </citation>
    <scope>NUCLEOTIDE SEQUENCE [LARGE SCALE GENOMIC DNA]</scope>
    <source>
        <strain evidence="8">SURF_17</strain>
    </source>
</reference>
<gene>
    <name evidence="8" type="ORF">C4532_18405</name>
</gene>
<accession>A0A419EPL8</accession>
<dbReference type="EMBL" id="QZKI01000131">
    <property type="protein sequence ID" value="RJP65030.1"/>
    <property type="molecule type" value="Genomic_DNA"/>
</dbReference>
<dbReference type="InterPro" id="IPR009056">
    <property type="entry name" value="Cyt_c-like_dom"/>
</dbReference>
<dbReference type="AlphaFoldDB" id="A0A419EPL8"/>
<dbReference type="PANTHER" id="PTHR33751:SF9">
    <property type="entry name" value="CYTOCHROME C4"/>
    <property type="match status" value="1"/>
</dbReference>
<dbReference type="PANTHER" id="PTHR33751">
    <property type="entry name" value="CBB3-TYPE CYTOCHROME C OXIDASE SUBUNIT FIXP"/>
    <property type="match status" value="1"/>
</dbReference>
<dbReference type="Pfam" id="PF00034">
    <property type="entry name" value="Cytochrom_C"/>
    <property type="match status" value="1"/>
</dbReference>
<dbReference type="Gene3D" id="1.10.760.10">
    <property type="entry name" value="Cytochrome c-like domain"/>
    <property type="match status" value="4"/>
</dbReference>
<dbReference type="InterPro" id="IPR036909">
    <property type="entry name" value="Cyt_c-like_dom_sf"/>
</dbReference>
<dbReference type="InterPro" id="IPR036280">
    <property type="entry name" value="Multihaem_cyt_sf"/>
</dbReference>
<evidence type="ECO:0000256" key="3">
    <source>
        <dbReference type="ARBA" id="ARBA00022723"/>
    </source>
</evidence>
<feature type="domain" description="Cytochrome c" evidence="7">
    <location>
        <begin position="471"/>
        <end position="564"/>
    </location>
</feature>
<dbReference type="GO" id="GO:0020037">
    <property type="term" value="F:heme binding"/>
    <property type="evidence" value="ECO:0007669"/>
    <property type="project" value="InterPro"/>
</dbReference>
<protein>
    <recommendedName>
        <fullName evidence="7">Cytochrome c domain-containing protein</fullName>
    </recommendedName>
</protein>
<comment type="caution">
    <text evidence="8">The sequence shown here is derived from an EMBL/GenBank/DDBJ whole genome shotgun (WGS) entry which is preliminary data.</text>
</comment>
<dbReference type="SUPFAM" id="SSF46626">
    <property type="entry name" value="Cytochrome c"/>
    <property type="match status" value="3"/>
</dbReference>
<dbReference type="SUPFAM" id="SSF48695">
    <property type="entry name" value="Multiheme cytochromes"/>
    <property type="match status" value="1"/>
</dbReference>
<keyword evidence="5 6" id="KW-0408">Iron</keyword>
<evidence type="ECO:0000256" key="5">
    <source>
        <dbReference type="ARBA" id="ARBA00023004"/>
    </source>
</evidence>
<keyword evidence="2 6" id="KW-0349">Heme</keyword>
<proteinExistence type="predicted"/>
<keyword evidence="1" id="KW-0813">Transport</keyword>
<organism evidence="8 9">
    <name type="scientific">Candidatus Abyssobacteria bacterium SURF_17</name>
    <dbReference type="NCBI Taxonomy" id="2093361"/>
    <lineage>
        <taxon>Bacteria</taxon>
        <taxon>Pseudomonadati</taxon>
        <taxon>Candidatus Hydrogenedentota</taxon>
        <taxon>Candidatus Abyssobacteria</taxon>
    </lineage>
</organism>
<sequence>MITTGSCRTIVWLALTGLICVSVYAVQEDEQQEWIRHQRDFAALCERRVREASSLILEATDPSAFESHALRARELVSTLPRTQEIIVPDAGIRDLCTTCHLGIDNPLFSDAPEPLKTHTGTIIRQHPTEQFGCTLCHGGTGTGIRVSAAHGAEESGQNRLIPKSYLQSACLGCHETSYGLAGAEKLEDGRVTFGKYGCYACHRTRFFEARPKFAPPLIDLTFKLLDKRWLVSWLRDPQRIRAGTIMPNFHLTDGEIGDIASFLLALESNGTYPAIDLSSASSERGKRFFTELGCRACHSDGAGERPLRRRIPNLADAGVKLRPEWVLQELEHPKLLNPDARIPILDVTASDTLDIIAYLTTLTNNQETVENEQLRLTGTSKEKGRALVEYYGCYGCHMVRGFENAPPAGPDVRDLNIKEKPQAHTGSQPKPRMPEYKFDGGEAESLTTFCLSHRQFETPEKYSRPATLTQRLGQVGEELITEYNCRGCHMLEESVKPRIHAFIGLKTYVPPRLIREGEKVQPRWVSEYLRKPNVLRPWLKIRMPNFSLSDVELRHLISYFSVKAASPEHARLPYVPPVRREQIPKIELEMGEYRVRFDKCMQCHPVSLAGDLPEDVKIDDLAINLLLAKTRLRFEWIKNFLRNPDKYAGPDTRMPFVYYSPEGAPRVSNPEMWIDYVAKYLMVMENIPEPLVEEKQGGPETDWAQMEY</sequence>
<dbReference type="Proteomes" id="UP000285961">
    <property type="component" value="Unassembled WGS sequence"/>
</dbReference>
<feature type="domain" description="Cytochrome c" evidence="7">
    <location>
        <begin position="184"/>
        <end position="267"/>
    </location>
</feature>
<dbReference type="GO" id="GO:0046872">
    <property type="term" value="F:metal ion binding"/>
    <property type="evidence" value="ECO:0007669"/>
    <property type="project" value="UniProtKB-KW"/>
</dbReference>
<dbReference type="GO" id="GO:0009055">
    <property type="term" value="F:electron transfer activity"/>
    <property type="evidence" value="ECO:0007669"/>
    <property type="project" value="InterPro"/>
</dbReference>
<evidence type="ECO:0000256" key="2">
    <source>
        <dbReference type="ARBA" id="ARBA00022617"/>
    </source>
</evidence>
<dbReference type="InterPro" id="IPR050597">
    <property type="entry name" value="Cytochrome_c_Oxidase_Subunit"/>
</dbReference>
<feature type="domain" description="Cytochrome c" evidence="7">
    <location>
        <begin position="280"/>
        <end position="363"/>
    </location>
</feature>
<evidence type="ECO:0000313" key="8">
    <source>
        <dbReference type="EMBL" id="RJP65030.1"/>
    </source>
</evidence>
<evidence type="ECO:0000256" key="4">
    <source>
        <dbReference type="ARBA" id="ARBA00022982"/>
    </source>
</evidence>
<evidence type="ECO:0000256" key="1">
    <source>
        <dbReference type="ARBA" id="ARBA00022448"/>
    </source>
</evidence>
<name>A0A419EPL8_9BACT</name>
<evidence type="ECO:0000313" key="9">
    <source>
        <dbReference type="Proteomes" id="UP000285961"/>
    </source>
</evidence>
<evidence type="ECO:0000256" key="6">
    <source>
        <dbReference type="PROSITE-ProRule" id="PRU00433"/>
    </source>
</evidence>